<name>A0A0T6B351_9SCAR</name>
<sequence length="232" mass="27242">VTSFFDQELQQLIFNSLNIVKREDIYPSNESYSLNTSSCVDMYSTTIYHEKQVRELCALHALNNLFQMKEFTKEELDSICYSLSPDVWINPHKSILGLGNYDINVLMKALQSRGYEAIWFDKRRDPNCINLQNIFGFILNIPSEYKVSFITLPLRRRHWIAIRQINGNYYNLDSKLDSPYILGKDINVIEYLKDELGKKDKQLFLVVDEERAENQDWLLKNSSSCCSRNLQE</sequence>
<keyword evidence="6" id="KW-0833">Ubl conjugation pathway</keyword>
<organism evidence="13 14">
    <name type="scientific">Oryctes borbonicus</name>
    <dbReference type="NCBI Taxonomy" id="1629725"/>
    <lineage>
        <taxon>Eukaryota</taxon>
        <taxon>Metazoa</taxon>
        <taxon>Ecdysozoa</taxon>
        <taxon>Arthropoda</taxon>
        <taxon>Hexapoda</taxon>
        <taxon>Insecta</taxon>
        <taxon>Pterygota</taxon>
        <taxon>Neoptera</taxon>
        <taxon>Endopterygota</taxon>
        <taxon>Coleoptera</taxon>
        <taxon>Polyphaga</taxon>
        <taxon>Scarabaeiformia</taxon>
        <taxon>Scarabaeidae</taxon>
        <taxon>Dynastinae</taxon>
        <taxon>Oryctes</taxon>
    </lineage>
</organism>
<evidence type="ECO:0000256" key="7">
    <source>
        <dbReference type="ARBA" id="ARBA00022801"/>
    </source>
</evidence>
<keyword evidence="5" id="KW-0645">Protease</keyword>
<comment type="catalytic activity">
    <reaction evidence="1">
        <text>Thiol-dependent hydrolysis of ester, thioester, amide, peptide and isopeptide bonds formed by the C-terminal Gly of ubiquitin (a 76-residue protein attached to proteins as an intracellular targeting signal).</text>
        <dbReference type="EC" id="3.4.19.12"/>
    </reaction>
</comment>
<dbReference type="Gene3D" id="3.90.70.40">
    <property type="match status" value="1"/>
</dbReference>
<dbReference type="PROSITE" id="PS50957">
    <property type="entry name" value="JOSEPHIN"/>
    <property type="match status" value="1"/>
</dbReference>
<protein>
    <recommendedName>
        <fullName evidence="9">Josephin-2</fullName>
        <ecNumber evidence="3">3.4.19.12</ecNumber>
    </recommendedName>
    <alternativeName>
        <fullName evidence="10">Josephin domain-containing protein 2</fullName>
    </alternativeName>
</protein>
<dbReference type="AlphaFoldDB" id="A0A0T6B351"/>
<evidence type="ECO:0000256" key="8">
    <source>
        <dbReference type="ARBA" id="ARBA00058284"/>
    </source>
</evidence>
<reference evidence="13 14" key="1">
    <citation type="submission" date="2015-09" db="EMBL/GenBank/DDBJ databases">
        <title>Draft genome of the scarab beetle Oryctes borbonicus.</title>
        <authorList>
            <person name="Meyer J.M."/>
            <person name="Markov G.V."/>
            <person name="Baskaran P."/>
            <person name="Herrmann M."/>
            <person name="Sommer R.J."/>
            <person name="Roedelsperger C."/>
        </authorList>
    </citation>
    <scope>NUCLEOTIDE SEQUENCE [LARGE SCALE GENOMIC DNA]</scope>
    <source>
        <strain evidence="13">OB123</strain>
        <tissue evidence="13">Whole animal</tissue>
    </source>
</reference>
<feature type="active site" evidence="11">
    <location>
        <position position="173"/>
    </location>
</feature>
<comment type="caution">
    <text evidence="13">The sequence shown here is derived from an EMBL/GenBank/DDBJ whole genome shotgun (WGS) entry which is preliminary data.</text>
</comment>
<dbReference type="FunFam" id="3.90.70.40:FF:000003">
    <property type="entry name" value="josephin-2 isoform X1"/>
    <property type="match status" value="1"/>
</dbReference>
<evidence type="ECO:0000256" key="11">
    <source>
        <dbReference type="PROSITE-ProRule" id="PRU00331"/>
    </source>
</evidence>
<feature type="non-terminal residue" evidence="13">
    <location>
        <position position="1"/>
    </location>
</feature>
<dbReference type="GO" id="GO:0016579">
    <property type="term" value="P:protein deubiquitination"/>
    <property type="evidence" value="ECO:0007669"/>
    <property type="project" value="InterPro"/>
</dbReference>
<dbReference type="InterPro" id="IPR040053">
    <property type="entry name" value="JOSD1/2"/>
</dbReference>
<dbReference type="Proteomes" id="UP000051574">
    <property type="component" value="Unassembled WGS sequence"/>
</dbReference>
<dbReference type="PANTHER" id="PTHR13291:SF0">
    <property type="entry name" value="JOSEPHIN-LIKE PROTEIN"/>
    <property type="match status" value="1"/>
</dbReference>
<dbReference type="EMBL" id="LJIG01016122">
    <property type="protein sequence ID" value="KRT81550.1"/>
    <property type="molecule type" value="Genomic_DNA"/>
</dbReference>
<keyword evidence="4" id="KW-0963">Cytoplasm</keyword>
<feature type="non-terminal residue" evidence="13">
    <location>
        <position position="232"/>
    </location>
</feature>
<evidence type="ECO:0000259" key="12">
    <source>
        <dbReference type="PROSITE" id="PS50957"/>
    </source>
</evidence>
<comment type="function">
    <text evidence="8">Cleaves 'Lys-63'-linked poly-ubiquitin chains, and with lesser efficiency 'Lys-48'-linked poly-ubiquitin chains (in vitro). May act as a deubiquitinating enzyme.</text>
</comment>
<dbReference type="PANTHER" id="PTHR13291">
    <property type="entry name" value="JOSEPHIN 1, 2"/>
    <property type="match status" value="1"/>
</dbReference>
<evidence type="ECO:0000313" key="14">
    <source>
        <dbReference type="Proteomes" id="UP000051574"/>
    </source>
</evidence>
<evidence type="ECO:0000256" key="4">
    <source>
        <dbReference type="ARBA" id="ARBA00022490"/>
    </source>
</evidence>
<evidence type="ECO:0000256" key="3">
    <source>
        <dbReference type="ARBA" id="ARBA00012759"/>
    </source>
</evidence>
<comment type="subcellular location">
    <subcellularLocation>
        <location evidence="2">Cytoplasm</location>
        <location evidence="2">Cytosol</location>
    </subcellularLocation>
</comment>
<evidence type="ECO:0000256" key="9">
    <source>
        <dbReference type="ARBA" id="ARBA00069892"/>
    </source>
</evidence>
<dbReference type="InterPro" id="IPR006155">
    <property type="entry name" value="Josephin"/>
</dbReference>
<dbReference type="EC" id="3.4.19.12" evidence="3"/>
<gene>
    <name evidence="13" type="ORF">AMK59_5026</name>
</gene>
<feature type="domain" description="Josephin" evidence="12">
    <location>
        <begin position="44"/>
        <end position="221"/>
    </location>
</feature>
<evidence type="ECO:0000256" key="2">
    <source>
        <dbReference type="ARBA" id="ARBA00004514"/>
    </source>
</evidence>
<accession>A0A0T6B351</accession>
<dbReference type="SMART" id="SM01246">
    <property type="entry name" value="Josephin"/>
    <property type="match status" value="1"/>
</dbReference>
<dbReference type="GO" id="GO:0005829">
    <property type="term" value="C:cytosol"/>
    <property type="evidence" value="ECO:0007669"/>
    <property type="project" value="UniProtKB-SubCell"/>
</dbReference>
<evidence type="ECO:0000256" key="6">
    <source>
        <dbReference type="ARBA" id="ARBA00022786"/>
    </source>
</evidence>
<proteinExistence type="predicted"/>
<dbReference type="GO" id="GO:0006508">
    <property type="term" value="P:proteolysis"/>
    <property type="evidence" value="ECO:0007669"/>
    <property type="project" value="UniProtKB-KW"/>
</dbReference>
<dbReference type="GO" id="GO:0004843">
    <property type="term" value="F:cysteine-type deubiquitinase activity"/>
    <property type="evidence" value="ECO:0007669"/>
    <property type="project" value="UniProtKB-EC"/>
</dbReference>
<dbReference type="Pfam" id="PF02099">
    <property type="entry name" value="Josephin"/>
    <property type="match status" value="1"/>
</dbReference>
<evidence type="ECO:0000256" key="10">
    <source>
        <dbReference type="ARBA" id="ARBA00077222"/>
    </source>
</evidence>
<evidence type="ECO:0000256" key="1">
    <source>
        <dbReference type="ARBA" id="ARBA00000707"/>
    </source>
</evidence>
<evidence type="ECO:0000313" key="13">
    <source>
        <dbReference type="EMBL" id="KRT81550.1"/>
    </source>
</evidence>
<feature type="active site" evidence="11">
    <location>
        <position position="158"/>
    </location>
</feature>
<keyword evidence="14" id="KW-1185">Reference proteome</keyword>
<dbReference type="OrthoDB" id="422700at2759"/>
<evidence type="ECO:0000256" key="5">
    <source>
        <dbReference type="ARBA" id="ARBA00022670"/>
    </source>
</evidence>
<feature type="active site" evidence="11">
    <location>
        <position position="57"/>
    </location>
</feature>
<keyword evidence="7 11" id="KW-0378">Hydrolase</keyword>